<dbReference type="SUPFAM" id="SSF49464">
    <property type="entry name" value="Carboxypeptidase regulatory domain-like"/>
    <property type="match status" value="1"/>
</dbReference>
<comment type="caution">
    <text evidence="1">The sequence shown here is derived from an EMBL/GenBank/DDBJ whole genome shotgun (WGS) entry which is preliminary data.</text>
</comment>
<dbReference type="AlphaFoldDB" id="A0A5M8NUY1"/>
<dbReference type="Gene3D" id="2.60.40.1120">
    <property type="entry name" value="Carboxypeptidase-like, regulatory domain"/>
    <property type="match status" value="1"/>
</dbReference>
<dbReference type="EMBL" id="SNRX01000056">
    <property type="protein sequence ID" value="KAA6300672.1"/>
    <property type="molecule type" value="Genomic_DNA"/>
</dbReference>
<protein>
    <submittedName>
        <fullName evidence="1">TonB-dependent receptor SusC</fullName>
    </submittedName>
</protein>
<dbReference type="SUPFAM" id="SSF56935">
    <property type="entry name" value="Porins"/>
    <property type="match status" value="1"/>
</dbReference>
<gene>
    <name evidence="1" type="ORF">EZS26_003176</name>
</gene>
<name>A0A5M8NUY1_9BACT</name>
<evidence type="ECO:0000313" key="1">
    <source>
        <dbReference type="EMBL" id="KAA6300672.1"/>
    </source>
</evidence>
<accession>A0A5M8NUY1</accession>
<dbReference type="Pfam" id="PF13715">
    <property type="entry name" value="CarbopepD_reg_2"/>
    <property type="match status" value="1"/>
</dbReference>
<sequence>MGKIKRRIRLLLFLLWGILISYSYAQETIVLRGKVVDFGTKTPIIGAIVILKGSPTGTITSADGTFSLQISNSLPAVLNIRYLGYQDQEINVYEADEYLNLELLENANLLNEVVIIGYGKQKRSEIIGSVSVVNSEKLANRPITNSTQALQGTNVALCIPIYPEYSICDFPLLPFLVLTNTTPLAARKQSETYSREFFRISLRFGSRQGSGKKRLTGKTLCSS</sequence>
<proteinExistence type="predicted"/>
<feature type="non-terminal residue" evidence="1">
    <location>
        <position position="223"/>
    </location>
</feature>
<reference evidence="1 2" key="1">
    <citation type="submission" date="2019-03" db="EMBL/GenBank/DDBJ databases">
        <title>Single cell metagenomics reveals metabolic interactions within the superorganism composed of flagellate Streblomastix strix and complex community of Bacteroidetes bacteria on its surface.</title>
        <authorList>
            <person name="Treitli S.C."/>
            <person name="Kolisko M."/>
            <person name="Husnik F."/>
            <person name="Keeling P."/>
            <person name="Hampl V."/>
        </authorList>
    </citation>
    <scope>NUCLEOTIDE SEQUENCE [LARGE SCALE GENOMIC DNA]</scope>
    <source>
        <strain evidence="1">St1</strain>
    </source>
</reference>
<organism evidence="1 2">
    <name type="scientific">Candidatus Ordinivivax streblomastigis</name>
    <dbReference type="NCBI Taxonomy" id="2540710"/>
    <lineage>
        <taxon>Bacteria</taxon>
        <taxon>Pseudomonadati</taxon>
        <taxon>Bacteroidota</taxon>
        <taxon>Bacteroidia</taxon>
        <taxon>Bacteroidales</taxon>
        <taxon>Candidatus Ordinivivax</taxon>
    </lineage>
</organism>
<evidence type="ECO:0000313" key="2">
    <source>
        <dbReference type="Proteomes" id="UP000324575"/>
    </source>
</evidence>
<dbReference type="InterPro" id="IPR008969">
    <property type="entry name" value="CarboxyPept-like_regulatory"/>
</dbReference>
<dbReference type="Proteomes" id="UP000324575">
    <property type="component" value="Unassembled WGS sequence"/>
</dbReference>
<keyword evidence="1" id="KW-0675">Receptor</keyword>